<evidence type="ECO:0000256" key="16">
    <source>
        <dbReference type="ARBA" id="ARBA00023209"/>
    </source>
</evidence>
<keyword evidence="27" id="KW-1185">Reference proteome</keyword>
<gene>
    <name evidence="26" type="ORF">HF320_04590</name>
</gene>
<evidence type="ECO:0000256" key="11">
    <source>
        <dbReference type="ARBA" id="ARBA00022692"/>
    </source>
</evidence>
<feature type="transmembrane region" description="Helical" evidence="25">
    <location>
        <begin position="101"/>
        <end position="120"/>
    </location>
</feature>
<evidence type="ECO:0000256" key="22">
    <source>
        <dbReference type="ARBA" id="ARBA00032743"/>
    </source>
</evidence>
<evidence type="ECO:0000256" key="20">
    <source>
        <dbReference type="ARBA" id="ARBA00032253"/>
    </source>
</evidence>
<dbReference type="AlphaFoldDB" id="A0A7X9YIX0"/>
<evidence type="ECO:0000256" key="4">
    <source>
        <dbReference type="ARBA" id="ARBA00005189"/>
    </source>
</evidence>
<feature type="transmembrane region" description="Helical" evidence="25">
    <location>
        <begin position="200"/>
        <end position="217"/>
    </location>
</feature>
<name>A0A7X9YIX0_9ACTN</name>
<evidence type="ECO:0000256" key="13">
    <source>
        <dbReference type="ARBA" id="ARBA00022989"/>
    </source>
</evidence>
<evidence type="ECO:0000256" key="9">
    <source>
        <dbReference type="ARBA" id="ARBA00022516"/>
    </source>
</evidence>
<dbReference type="PANTHER" id="PTHR46382">
    <property type="entry name" value="PHOSPHATIDATE CYTIDYLYLTRANSFERASE"/>
    <property type="match status" value="1"/>
</dbReference>
<keyword evidence="8" id="KW-1003">Cell membrane</keyword>
<comment type="catalytic activity">
    <reaction evidence="1">
        <text>a 1,2-diacyl-sn-glycero-3-phosphate + CTP + H(+) = a CDP-1,2-diacyl-sn-glycerol + diphosphate</text>
        <dbReference type="Rhea" id="RHEA:16229"/>
        <dbReference type="ChEBI" id="CHEBI:15378"/>
        <dbReference type="ChEBI" id="CHEBI:33019"/>
        <dbReference type="ChEBI" id="CHEBI:37563"/>
        <dbReference type="ChEBI" id="CHEBI:58332"/>
        <dbReference type="ChEBI" id="CHEBI:58608"/>
        <dbReference type="EC" id="2.7.7.41"/>
    </reaction>
</comment>
<evidence type="ECO:0000256" key="3">
    <source>
        <dbReference type="ARBA" id="ARBA00005119"/>
    </source>
</evidence>
<comment type="subcellular location">
    <subcellularLocation>
        <location evidence="2">Cell membrane</location>
        <topology evidence="2">Multi-pass membrane protein</topology>
    </subcellularLocation>
</comment>
<evidence type="ECO:0000256" key="5">
    <source>
        <dbReference type="ARBA" id="ARBA00010185"/>
    </source>
</evidence>
<feature type="transmembrane region" description="Helical" evidence="25">
    <location>
        <begin position="37"/>
        <end position="67"/>
    </location>
</feature>
<proteinExistence type="inferred from homology"/>
<dbReference type="GO" id="GO:0004605">
    <property type="term" value="F:phosphatidate cytidylyltransferase activity"/>
    <property type="evidence" value="ECO:0007669"/>
    <property type="project" value="UniProtKB-EC"/>
</dbReference>
<evidence type="ECO:0000313" key="27">
    <source>
        <dbReference type="Proteomes" id="UP000546970"/>
    </source>
</evidence>
<evidence type="ECO:0000256" key="2">
    <source>
        <dbReference type="ARBA" id="ARBA00004651"/>
    </source>
</evidence>
<feature type="transmembrane region" description="Helical" evidence="25">
    <location>
        <begin position="223"/>
        <end position="241"/>
    </location>
</feature>
<keyword evidence="9" id="KW-0444">Lipid biosynthesis</keyword>
<feature type="region of interest" description="Disordered" evidence="24">
    <location>
        <begin position="1"/>
        <end position="24"/>
    </location>
</feature>
<evidence type="ECO:0000256" key="15">
    <source>
        <dbReference type="ARBA" id="ARBA00023136"/>
    </source>
</evidence>
<reference evidence="26 27" key="1">
    <citation type="submission" date="2020-04" db="EMBL/GenBank/DDBJ databases">
        <title>Collinsella sp. KGMB02528 nov., an anaerobic actinobacterium isolated from human feces.</title>
        <authorList>
            <person name="Han K.-I."/>
            <person name="Eom M.K."/>
            <person name="Kim J.-S."/>
            <person name="Lee K.C."/>
            <person name="Suh M.K."/>
            <person name="Park S.-H."/>
            <person name="Lee J.H."/>
            <person name="Kang S.W."/>
            <person name="Park J.-E."/>
            <person name="Oh B.S."/>
            <person name="Yu S.Y."/>
            <person name="Choi S.-H."/>
            <person name="Lee D.H."/>
            <person name="Yoon H."/>
            <person name="Kim B.-Y."/>
            <person name="Lee J.H."/>
            <person name="Lee J.-S."/>
        </authorList>
    </citation>
    <scope>NUCLEOTIDE SEQUENCE [LARGE SCALE GENOMIC DNA]</scope>
    <source>
        <strain evidence="26 27">KGMB02528</strain>
    </source>
</reference>
<feature type="transmembrane region" description="Helical" evidence="25">
    <location>
        <begin position="129"/>
        <end position="148"/>
    </location>
</feature>
<keyword evidence="17" id="KW-1208">Phospholipid metabolism</keyword>
<dbReference type="EC" id="2.7.7.41" evidence="6"/>
<accession>A0A7X9YIX0</accession>
<evidence type="ECO:0000256" key="1">
    <source>
        <dbReference type="ARBA" id="ARBA00001698"/>
    </source>
</evidence>
<keyword evidence="10 26" id="KW-0808">Transferase</keyword>
<dbReference type="RefSeq" id="WP_169277246.1">
    <property type="nucleotide sequence ID" value="NZ_JABBCP010000002.1"/>
</dbReference>
<feature type="transmembrane region" description="Helical" evidence="25">
    <location>
        <begin position="160"/>
        <end position="179"/>
    </location>
</feature>
<keyword evidence="13 25" id="KW-1133">Transmembrane helix</keyword>
<keyword evidence="14" id="KW-0443">Lipid metabolism</keyword>
<evidence type="ECO:0000256" key="18">
    <source>
        <dbReference type="ARBA" id="ARBA00029893"/>
    </source>
</evidence>
<evidence type="ECO:0000256" key="23">
    <source>
        <dbReference type="ARBA" id="ARBA00033406"/>
    </source>
</evidence>
<evidence type="ECO:0000256" key="21">
    <source>
        <dbReference type="ARBA" id="ARBA00032396"/>
    </source>
</evidence>
<evidence type="ECO:0000256" key="25">
    <source>
        <dbReference type="SAM" id="Phobius"/>
    </source>
</evidence>
<keyword evidence="15 25" id="KW-0472">Membrane</keyword>
<dbReference type="PANTHER" id="PTHR46382:SF1">
    <property type="entry name" value="PHOSPHATIDATE CYTIDYLYLTRANSFERASE"/>
    <property type="match status" value="1"/>
</dbReference>
<dbReference type="GO" id="GO:0005886">
    <property type="term" value="C:plasma membrane"/>
    <property type="evidence" value="ECO:0007669"/>
    <property type="project" value="UniProtKB-SubCell"/>
</dbReference>
<evidence type="ECO:0000256" key="7">
    <source>
        <dbReference type="ARBA" id="ARBA00019373"/>
    </source>
</evidence>
<evidence type="ECO:0000256" key="12">
    <source>
        <dbReference type="ARBA" id="ARBA00022695"/>
    </source>
</evidence>
<sequence>MDQSSYSTTDSADTTNESPSQNKGGLSSFAVRATSGLIYAGLFIGCLYFGTIPTTIFVSAMSWLCCFEFFRMMRLDGKVANEFIGLTASILFPVASMFGSLWVTMLFAVLVLALGLWYVYSPRTRISDVAVTAFGPLYTGFMMSAIVLLREQVSGPKGALLTIGVCASLWVSDSFAYIVGSRLGKHKMAPKISPKKSWEGFFGGIVGSMIIWGILWATKLYALNLPFAMLCGAVVSILGVFGDLIESRIKRGVGVKDSGNLIPGHGGMLDRSDSLIFGCITAYLLLVAGGVL</sequence>
<feature type="transmembrane region" description="Helical" evidence="25">
    <location>
        <begin position="79"/>
        <end position="95"/>
    </location>
</feature>
<comment type="similarity">
    <text evidence="5">Belongs to the CDS family.</text>
</comment>
<evidence type="ECO:0000256" key="17">
    <source>
        <dbReference type="ARBA" id="ARBA00023264"/>
    </source>
</evidence>
<evidence type="ECO:0000256" key="10">
    <source>
        <dbReference type="ARBA" id="ARBA00022679"/>
    </source>
</evidence>
<evidence type="ECO:0000256" key="14">
    <source>
        <dbReference type="ARBA" id="ARBA00023098"/>
    </source>
</evidence>
<feature type="compositionally biased region" description="Low complexity" evidence="24">
    <location>
        <begin position="1"/>
        <end position="15"/>
    </location>
</feature>
<keyword evidence="12 26" id="KW-0548">Nucleotidyltransferase</keyword>
<dbReference type="Proteomes" id="UP000546970">
    <property type="component" value="Unassembled WGS sequence"/>
</dbReference>
<keyword evidence="16" id="KW-0594">Phospholipid biosynthesis</keyword>
<dbReference type="EMBL" id="JABBCP010000002">
    <property type="protein sequence ID" value="NMF55608.1"/>
    <property type="molecule type" value="Genomic_DNA"/>
</dbReference>
<evidence type="ECO:0000256" key="6">
    <source>
        <dbReference type="ARBA" id="ARBA00012487"/>
    </source>
</evidence>
<comment type="pathway">
    <text evidence="3">Phospholipid metabolism; CDP-diacylglycerol biosynthesis; CDP-diacylglycerol from sn-glycerol 3-phosphate: step 3/3.</text>
</comment>
<protein>
    <recommendedName>
        <fullName evidence="7">Phosphatidate cytidylyltransferase</fullName>
        <ecNumber evidence="6">2.7.7.41</ecNumber>
    </recommendedName>
    <alternativeName>
        <fullName evidence="20">CDP-DAG synthase</fullName>
    </alternativeName>
    <alternativeName>
        <fullName evidence="22">CDP-DG synthase</fullName>
    </alternativeName>
    <alternativeName>
        <fullName evidence="18">CDP-diacylglycerol synthase</fullName>
    </alternativeName>
    <alternativeName>
        <fullName evidence="21">CDP-diglyceride pyrophosphorylase</fullName>
    </alternativeName>
    <alternativeName>
        <fullName evidence="23">CDP-diglyceride synthase</fullName>
    </alternativeName>
    <alternativeName>
        <fullName evidence="19">CTP:phosphatidate cytidylyltransferase</fullName>
    </alternativeName>
</protein>
<evidence type="ECO:0000256" key="8">
    <source>
        <dbReference type="ARBA" id="ARBA00022475"/>
    </source>
</evidence>
<comment type="caution">
    <text evidence="26">The sequence shown here is derived from an EMBL/GenBank/DDBJ whole genome shotgun (WGS) entry which is preliminary data.</text>
</comment>
<dbReference type="Pfam" id="PF01148">
    <property type="entry name" value="CTP_transf_1"/>
    <property type="match status" value="1"/>
</dbReference>
<evidence type="ECO:0000313" key="26">
    <source>
        <dbReference type="EMBL" id="NMF55608.1"/>
    </source>
</evidence>
<comment type="pathway">
    <text evidence="4">Lipid metabolism.</text>
</comment>
<dbReference type="GO" id="GO:0016024">
    <property type="term" value="P:CDP-diacylglycerol biosynthetic process"/>
    <property type="evidence" value="ECO:0007669"/>
    <property type="project" value="TreeGrafter"/>
</dbReference>
<evidence type="ECO:0000256" key="19">
    <source>
        <dbReference type="ARBA" id="ARBA00031825"/>
    </source>
</evidence>
<keyword evidence="11 25" id="KW-0812">Transmembrane</keyword>
<feature type="transmembrane region" description="Helical" evidence="25">
    <location>
        <begin position="274"/>
        <end position="291"/>
    </location>
</feature>
<organism evidence="26 27">
    <name type="scientific">Collinsella acetigenes</name>
    <dbReference type="NCBI Taxonomy" id="2713419"/>
    <lineage>
        <taxon>Bacteria</taxon>
        <taxon>Bacillati</taxon>
        <taxon>Actinomycetota</taxon>
        <taxon>Coriobacteriia</taxon>
        <taxon>Coriobacteriales</taxon>
        <taxon>Coriobacteriaceae</taxon>
        <taxon>Collinsella</taxon>
    </lineage>
</organism>
<evidence type="ECO:0000256" key="24">
    <source>
        <dbReference type="SAM" id="MobiDB-lite"/>
    </source>
</evidence>